<dbReference type="EMBL" id="AVNC01000015">
    <property type="protein sequence ID" value="EQK42753.1"/>
    <property type="molecule type" value="Genomic_DNA"/>
</dbReference>
<proteinExistence type="predicted"/>
<dbReference type="PATRIC" id="fig|1233171.3.peg.1588"/>
<sequence>MKVNFTIDGEPVGKARPRMNTKTGRAYTPEKTRMYEDYIKLLYGCEIKHYFEGNVKLVVNAYYSIAKSDSKKVKEKKLNNILRPSKKPDIDNVYKIIADSLNDIAYKDDTQIIEGSFAKYYSDRPRVEVTIEDLA</sequence>
<evidence type="ECO:0000313" key="1">
    <source>
        <dbReference type="EMBL" id="EQK42753.1"/>
    </source>
</evidence>
<dbReference type="GO" id="GO:0006310">
    <property type="term" value="P:DNA recombination"/>
    <property type="evidence" value="ECO:0007669"/>
    <property type="project" value="InterPro"/>
</dbReference>
<name>T4VMN9_PARBF</name>
<dbReference type="InterPro" id="IPR008822">
    <property type="entry name" value="Endonuclease_RusA-like"/>
</dbReference>
<dbReference type="InterPro" id="IPR036614">
    <property type="entry name" value="RusA-like_sf"/>
</dbReference>
<organism evidence="1 2">
    <name type="scientific">Paraclostridium bifermentans ATCC 638 = DSM 14991</name>
    <dbReference type="NCBI Taxonomy" id="1233171"/>
    <lineage>
        <taxon>Bacteria</taxon>
        <taxon>Bacillati</taxon>
        <taxon>Bacillota</taxon>
        <taxon>Clostridia</taxon>
        <taxon>Peptostreptococcales</taxon>
        <taxon>Peptostreptococcaceae</taxon>
        <taxon>Paraclostridium</taxon>
    </lineage>
</organism>
<dbReference type="GeneID" id="67472544"/>
<protein>
    <submittedName>
        <fullName evidence="1">Endodeoxyribonuclease RusA family protein</fullName>
    </submittedName>
</protein>
<dbReference type="RefSeq" id="WP_021432867.1">
    <property type="nucleotide sequence ID" value="NZ_AVNC01000015.1"/>
</dbReference>
<gene>
    <name evidence="1" type="ORF">C672_1697</name>
</gene>
<dbReference type="AlphaFoldDB" id="T4VMN9"/>
<accession>T4VMN9</accession>
<evidence type="ECO:0000313" key="2">
    <source>
        <dbReference type="Proteomes" id="UP000015688"/>
    </source>
</evidence>
<dbReference type="Gene3D" id="3.30.1330.70">
    <property type="entry name" value="Holliday junction resolvase RusA"/>
    <property type="match status" value="1"/>
</dbReference>
<dbReference type="SUPFAM" id="SSF103084">
    <property type="entry name" value="Holliday junction resolvase RusA"/>
    <property type="match status" value="1"/>
</dbReference>
<dbReference type="Pfam" id="PF05866">
    <property type="entry name" value="RusA"/>
    <property type="match status" value="1"/>
</dbReference>
<reference evidence="1 2" key="1">
    <citation type="submission" date="2013-06" db="EMBL/GenBank/DDBJ databases">
        <authorList>
            <person name="Walk S."/>
            <person name="Aronoff D."/>
            <person name="Young V.Y."/>
            <person name="Marsh J."/>
            <person name="Harrison L."/>
            <person name="Daugherty S.C."/>
            <person name="Shefchek K.A."/>
            <person name="Hine E.E."/>
            <person name="Tallon L.J."/>
            <person name="Sadzewicz L.K."/>
            <person name="Rasko D.A."/>
        </authorList>
    </citation>
    <scope>NUCLEOTIDE SEQUENCE [LARGE SCALE GENOMIC DNA]</scope>
    <source>
        <strain evidence="1 2">ATCC 638</strain>
    </source>
</reference>
<comment type="caution">
    <text evidence="1">The sequence shown here is derived from an EMBL/GenBank/DDBJ whole genome shotgun (WGS) entry which is preliminary data.</text>
</comment>
<dbReference type="GO" id="GO:0000287">
    <property type="term" value="F:magnesium ion binding"/>
    <property type="evidence" value="ECO:0007669"/>
    <property type="project" value="InterPro"/>
</dbReference>
<dbReference type="GO" id="GO:0006281">
    <property type="term" value="P:DNA repair"/>
    <property type="evidence" value="ECO:0007669"/>
    <property type="project" value="InterPro"/>
</dbReference>
<dbReference type="Proteomes" id="UP000015688">
    <property type="component" value="Unassembled WGS sequence"/>
</dbReference>